<keyword evidence="3" id="KW-1185">Reference proteome</keyword>
<gene>
    <name evidence="2" type="ORF">K1X15_05930</name>
</gene>
<organism evidence="2 3">
    <name type="scientific">Devosia salina</name>
    <dbReference type="NCBI Taxonomy" id="2860336"/>
    <lineage>
        <taxon>Bacteria</taxon>
        <taxon>Pseudomonadati</taxon>
        <taxon>Pseudomonadota</taxon>
        <taxon>Alphaproteobacteria</taxon>
        <taxon>Hyphomicrobiales</taxon>
        <taxon>Devosiaceae</taxon>
        <taxon>Devosia</taxon>
    </lineage>
</organism>
<dbReference type="RefSeq" id="WP_220306577.1">
    <property type="nucleotide sequence ID" value="NZ_CP080590.1"/>
</dbReference>
<name>A0ABX8WN28_9HYPH</name>
<keyword evidence="1" id="KW-0732">Signal</keyword>
<dbReference type="InterPro" id="IPR025644">
    <property type="entry name" value="DUF4344"/>
</dbReference>
<dbReference type="EMBL" id="CP080590">
    <property type="protein sequence ID" value="QYO78097.1"/>
    <property type="molecule type" value="Genomic_DNA"/>
</dbReference>
<accession>A0ABX8WN28</accession>
<evidence type="ECO:0000313" key="3">
    <source>
        <dbReference type="Proteomes" id="UP000825799"/>
    </source>
</evidence>
<dbReference type="Proteomes" id="UP000825799">
    <property type="component" value="Chromosome"/>
</dbReference>
<feature type="chain" id="PRO_5045226919" evidence="1">
    <location>
        <begin position="21"/>
        <end position="294"/>
    </location>
</feature>
<protein>
    <submittedName>
        <fullName evidence="2">DUF4344 domain-containing metallopeptidase</fullName>
    </submittedName>
</protein>
<evidence type="ECO:0000256" key="1">
    <source>
        <dbReference type="SAM" id="SignalP"/>
    </source>
</evidence>
<reference evidence="2 3" key="1">
    <citation type="submission" date="2021-08" db="EMBL/GenBank/DDBJ databases">
        <title>Devosia salina sp. nov., isolated from the South China Sea sediment.</title>
        <authorList>
            <person name="Zhou Z."/>
        </authorList>
    </citation>
    <scope>NUCLEOTIDE SEQUENCE [LARGE SCALE GENOMIC DNA]</scope>
    <source>
        <strain evidence="2 3">SCS-3</strain>
    </source>
</reference>
<feature type="signal peptide" evidence="1">
    <location>
        <begin position="1"/>
        <end position="20"/>
    </location>
</feature>
<sequence>MYRLLIALLCLPFLASTAPAQELHPQAYELAELRGDISPEEAEIALELMFRHIAYVLHHEVGHLLINELDLPVLGWEEDAADSLSTLLLIWGDSEDAFRTLDSAIYGWVLGHERGGMPGADRLADEHSLDLQRAYHSVCMMIGADAEIYTPIADKLNMPEARRQRCPGEFNRLQRSWDAVLEPHRRPEGQAESVVHAVWLDPDEDTAPYASLLRDEGLIDMAAAQLADAFHIPREVGLVGRNCGHPNAYYVPDYARVDLCYELAALSFHMFADDIVARRQQAAEARLPASAPAN</sequence>
<proteinExistence type="predicted"/>
<evidence type="ECO:0000313" key="2">
    <source>
        <dbReference type="EMBL" id="QYO78097.1"/>
    </source>
</evidence>
<dbReference type="Pfam" id="PF14247">
    <property type="entry name" value="DUF4344"/>
    <property type="match status" value="2"/>
</dbReference>